<dbReference type="GeneID" id="8853252"/>
<dbReference type="KEGG" id="ngr:NAEGRDRAFT_68858"/>
<name>D2VJ01_NAEGR</name>
<dbReference type="AlphaFoldDB" id="D2VJ01"/>
<dbReference type="OMA" id="NSCECER"/>
<keyword evidence="1" id="KW-0472">Membrane</keyword>
<protein>
    <submittedName>
        <fullName evidence="2">Predicted protein</fullName>
    </submittedName>
</protein>
<dbReference type="RefSeq" id="XP_002675857.1">
    <property type="nucleotide sequence ID" value="XM_002675811.1"/>
</dbReference>
<dbReference type="EMBL" id="GG738875">
    <property type="protein sequence ID" value="EFC43113.1"/>
    <property type="molecule type" value="Genomic_DNA"/>
</dbReference>
<feature type="transmembrane region" description="Helical" evidence="1">
    <location>
        <begin position="21"/>
        <end position="40"/>
    </location>
</feature>
<dbReference type="OrthoDB" id="10433124at2759"/>
<keyword evidence="1" id="KW-0812">Transmembrane</keyword>
<evidence type="ECO:0000256" key="1">
    <source>
        <dbReference type="SAM" id="Phobius"/>
    </source>
</evidence>
<proteinExistence type="predicted"/>
<reference evidence="2 3" key="1">
    <citation type="journal article" date="2010" name="Cell">
        <title>The genome of Naegleria gruberi illuminates early eukaryotic versatility.</title>
        <authorList>
            <person name="Fritz-Laylin L.K."/>
            <person name="Prochnik S.E."/>
            <person name="Ginger M.L."/>
            <person name="Dacks J.B."/>
            <person name="Carpenter M.L."/>
            <person name="Field M.C."/>
            <person name="Kuo A."/>
            <person name="Paredez A."/>
            <person name="Chapman J."/>
            <person name="Pham J."/>
            <person name="Shu S."/>
            <person name="Neupane R."/>
            <person name="Cipriano M."/>
            <person name="Mancuso J."/>
            <person name="Tu H."/>
            <person name="Salamov A."/>
            <person name="Lindquist E."/>
            <person name="Shapiro H."/>
            <person name="Lucas S."/>
            <person name="Grigoriev I.V."/>
            <person name="Cande W.Z."/>
            <person name="Fulton C."/>
            <person name="Rokhsar D.S."/>
            <person name="Dawson S.C."/>
        </authorList>
    </citation>
    <scope>NUCLEOTIDE SEQUENCE [LARGE SCALE GENOMIC DNA]</scope>
    <source>
        <strain evidence="2 3">NEG-M</strain>
    </source>
</reference>
<dbReference type="UniPathway" id="UPA00378"/>
<keyword evidence="1" id="KW-1133">Transmembrane helix</keyword>
<evidence type="ECO:0000313" key="3">
    <source>
        <dbReference type="Proteomes" id="UP000006671"/>
    </source>
</evidence>
<gene>
    <name evidence="2" type="ORF">NAEGRDRAFT_68858</name>
</gene>
<dbReference type="VEuPathDB" id="AmoebaDB:NAEGRDRAFT_68858"/>
<organism evidence="3">
    <name type="scientific">Naegleria gruberi</name>
    <name type="common">Amoeba</name>
    <dbReference type="NCBI Taxonomy" id="5762"/>
    <lineage>
        <taxon>Eukaryota</taxon>
        <taxon>Discoba</taxon>
        <taxon>Heterolobosea</taxon>
        <taxon>Tetramitia</taxon>
        <taxon>Eutetramitia</taxon>
        <taxon>Vahlkampfiidae</taxon>
        <taxon>Naegleria</taxon>
    </lineage>
</organism>
<sequence>MFINQINHNENNILKKPSSQLMIILGIALLFCLIATNKLVSDKNDLPRILRSYNNPQYDAIIDGPIGGDDEQVGACSFRFLIFSSVDSESIGLGNTLQSIWKLKSKLFVPCVAVIMSSKDSEKSIEKRLDIINSSDFKKHPSMITAIGIGHNNRKRGSTIVDELGNYLKSIRDDKKFMIVNEGNTFCERAEYHIMNVLDEARRRKMDSESMNHLAYKVSMGKLNGFIITRYILSKWVETSSIKSSVLLDILEKKKVLTYRFQIMQSVQEDQPKCFETLVERDSSFSFNLDQCSDSLFSPCNNEKKSVEFSHDVVKETVFPSSSKYSISDFERVESIKCLKGEDCNTCCEKKAMKCTQEFFPFINRCDELQYHDNSCECERESESTSISPFYKGSKCVIALRKSKFTCESKPTTSSFISRLCPCLKE</sequence>
<accession>D2VJ01</accession>
<evidence type="ECO:0000313" key="2">
    <source>
        <dbReference type="EMBL" id="EFC43113.1"/>
    </source>
</evidence>
<dbReference type="InParanoid" id="D2VJ01"/>
<keyword evidence="3" id="KW-1185">Reference proteome</keyword>
<dbReference type="Proteomes" id="UP000006671">
    <property type="component" value="Unassembled WGS sequence"/>
</dbReference>